<organism evidence="1 2">
    <name type="scientific">Aspergillus udagawae</name>
    <dbReference type="NCBI Taxonomy" id="91492"/>
    <lineage>
        <taxon>Eukaryota</taxon>
        <taxon>Fungi</taxon>
        <taxon>Dikarya</taxon>
        <taxon>Ascomycota</taxon>
        <taxon>Pezizomycotina</taxon>
        <taxon>Eurotiomycetes</taxon>
        <taxon>Eurotiomycetidae</taxon>
        <taxon>Eurotiales</taxon>
        <taxon>Aspergillaceae</taxon>
        <taxon>Aspergillus</taxon>
        <taxon>Aspergillus subgen. Fumigati</taxon>
    </lineage>
</organism>
<name>A0A8H3PCQ2_9EURO</name>
<dbReference type="AlphaFoldDB" id="A0A8H3PCQ2"/>
<reference evidence="1 2" key="1">
    <citation type="submission" date="2020-01" db="EMBL/GenBank/DDBJ databases">
        <title>Draft genome sequence of Aspergillus udagawae IFM 46972.</title>
        <authorList>
            <person name="Takahashi H."/>
            <person name="Yaguchi T."/>
        </authorList>
    </citation>
    <scope>NUCLEOTIDE SEQUENCE [LARGE SCALE GENOMIC DNA]</scope>
    <source>
        <strain evidence="1 2">IFM 46972</strain>
    </source>
</reference>
<dbReference type="CDD" id="cd11577">
    <property type="entry name" value="GH71"/>
    <property type="match status" value="1"/>
</dbReference>
<dbReference type="EMBL" id="BLKC01000065">
    <property type="protein sequence ID" value="GFF46252.1"/>
    <property type="molecule type" value="Genomic_DNA"/>
</dbReference>
<dbReference type="Proteomes" id="UP000465221">
    <property type="component" value="Unassembled WGS sequence"/>
</dbReference>
<dbReference type="Pfam" id="PF03659">
    <property type="entry name" value="Glyco_hydro_71"/>
    <property type="match status" value="1"/>
</dbReference>
<dbReference type="GO" id="GO:0051118">
    <property type="term" value="F:glucan endo-1,3-alpha-glucosidase activity"/>
    <property type="evidence" value="ECO:0007669"/>
    <property type="project" value="InterPro"/>
</dbReference>
<sequence>MKRHLDRLLRHVHTKERHPQSDSLPVQVSSVVSQYPVQEQSVFAHFIVGNAAAMTPAQWESDIIEAQKAHIDGFALNIAPQDDYTDRVLQVAYDAAERVGNFSLFLSFDYLSGGPWPADRVIKTINAFKDRPAQFYFRDKPLVSTFEGVGNTGDWPNIKAATGCMFIPCWTSLGPTGILGVRDIIDGAFSWDAWPVGAQDKDTASDEAWMKALAGKPYMLPVAPWFYTNLPQWHKNWLWRGDDLWHYRWRQIMDLQPPIVQILSWNDYGETHYIGPIHEEGVPEGALRYVSEHPHDAWRTFLPHYIDAYRRNSPTCRRSSCRFSTLSKTQYPISFADKIVYWYRLNPSGSGSADGTTGNNPAMGQPAMPPQEIAQDRVFVSAFVPEPSDLYVQIGENPPTVLSAQASVINHFSVPFNGQSGRVKFAIVRDQEEKVSAVGPAITDQCRQNNVDWNAYVGSSD</sequence>
<accession>A0A8H3PCQ2</accession>
<dbReference type="InterPro" id="IPR005197">
    <property type="entry name" value="Glyco_hydro_71"/>
</dbReference>
<dbReference type="Gene3D" id="3.20.20.80">
    <property type="entry name" value="Glycosidases"/>
    <property type="match status" value="1"/>
</dbReference>
<evidence type="ECO:0000313" key="2">
    <source>
        <dbReference type="Proteomes" id="UP000465221"/>
    </source>
</evidence>
<evidence type="ECO:0000313" key="1">
    <source>
        <dbReference type="EMBL" id="GFF46252.1"/>
    </source>
</evidence>
<gene>
    <name evidence="1" type="ORF">IFM46972_07996</name>
</gene>
<proteinExistence type="predicted"/>
<protein>
    <submittedName>
        <fullName evidence="1">Glucan endo-1,3-alpha-glucosidase agn1</fullName>
    </submittedName>
</protein>
<comment type="caution">
    <text evidence="1">The sequence shown here is derived from an EMBL/GenBank/DDBJ whole genome shotgun (WGS) entry which is preliminary data.</text>
</comment>